<accession>A0ABD3DZQ7</accession>
<evidence type="ECO:0000313" key="1">
    <source>
        <dbReference type="EMBL" id="KAL3647047.1"/>
    </source>
</evidence>
<sequence>MGLTNKTKVGVENLSIKRREPVQQHAILPVEVRLEALETRVDNLVQELMQMNVHFENFKAESRTRFEGLEQGQARLLEIMGRIDQWHISQGHYPLPPPYNNDLN</sequence>
<protein>
    <submittedName>
        <fullName evidence="1">Uncharacterized protein</fullName>
    </submittedName>
</protein>
<dbReference type="EMBL" id="JAVIJP010000009">
    <property type="protein sequence ID" value="KAL3647047.1"/>
    <property type="molecule type" value="Genomic_DNA"/>
</dbReference>
<dbReference type="AlphaFoldDB" id="A0ABD3DZQ7"/>
<comment type="caution">
    <text evidence="1">The sequence shown here is derived from an EMBL/GenBank/DDBJ whole genome shotgun (WGS) entry which is preliminary data.</text>
</comment>
<proteinExistence type="predicted"/>
<name>A0ABD3DZQ7_9LAMI</name>
<dbReference type="Proteomes" id="UP001632038">
    <property type="component" value="Unassembled WGS sequence"/>
</dbReference>
<evidence type="ECO:0000313" key="2">
    <source>
        <dbReference type="Proteomes" id="UP001632038"/>
    </source>
</evidence>
<reference evidence="2" key="1">
    <citation type="journal article" date="2024" name="IScience">
        <title>Strigolactones Initiate the Formation of Haustorium-like Structures in Castilleja.</title>
        <authorList>
            <person name="Buerger M."/>
            <person name="Peterson D."/>
            <person name="Chory J."/>
        </authorList>
    </citation>
    <scope>NUCLEOTIDE SEQUENCE [LARGE SCALE GENOMIC DNA]</scope>
</reference>
<organism evidence="1 2">
    <name type="scientific">Castilleja foliolosa</name>
    <dbReference type="NCBI Taxonomy" id="1961234"/>
    <lineage>
        <taxon>Eukaryota</taxon>
        <taxon>Viridiplantae</taxon>
        <taxon>Streptophyta</taxon>
        <taxon>Embryophyta</taxon>
        <taxon>Tracheophyta</taxon>
        <taxon>Spermatophyta</taxon>
        <taxon>Magnoliopsida</taxon>
        <taxon>eudicotyledons</taxon>
        <taxon>Gunneridae</taxon>
        <taxon>Pentapetalae</taxon>
        <taxon>asterids</taxon>
        <taxon>lamiids</taxon>
        <taxon>Lamiales</taxon>
        <taxon>Orobanchaceae</taxon>
        <taxon>Pedicularideae</taxon>
        <taxon>Castillejinae</taxon>
        <taxon>Castilleja</taxon>
    </lineage>
</organism>
<keyword evidence="2" id="KW-1185">Reference proteome</keyword>
<gene>
    <name evidence="1" type="ORF">CASFOL_008015</name>
</gene>